<dbReference type="KEGG" id="ari:UM93_10275"/>
<evidence type="ECO:0008006" key="4">
    <source>
        <dbReference type="Google" id="ProtNLM"/>
    </source>
</evidence>
<dbReference type="STRING" id="1618207.UM93_10275"/>
<sequence>MLKSRIVAASIVGSVVAAAFIGAPAALATGAPAFDRKPSSLATITVADTDPAKPTYVGPTQNTLSRSALAAPTATFQVNYTGFTPEAQAAFQRAVDIWASKISSPVPITIDANFSALAPGVLGQAGASALYKNFPGAEKTDTYYVDAIANKQAGKQLDPSADIQASFSSSFTNWHFGAEPAPAGKYDFTSVVLHELGHGLGFLGAGNVSGTKGTVRYQNTPISYDLYTKDSAGNALTSFANNSSTLATKLTSGNLSFDSSQVRTANNGNAAKIYAPSSWEGGSSYSHLDESTYPAGNPNSLLTPKIGKAETIRDPGSITLAILDTIGW</sequence>
<protein>
    <recommendedName>
        <fullName evidence="4">Peptidase metallopeptidase domain-containing protein</fullName>
    </recommendedName>
</protein>
<keyword evidence="1" id="KW-0732">Signal</keyword>
<dbReference type="HOGENOM" id="CLU_846343_0_0_11"/>
<dbReference type="OrthoDB" id="1253390at2"/>
<dbReference type="Gene3D" id="3.40.390.10">
    <property type="entry name" value="Collagenase (Catalytic Domain)"/>
    <property type="match status" value="1"/>
</dbReference>
<keyword evidence="3" id="KW-1185">Reference proteome</keyword>
<dbReference type="AlphaFoldDB" id="A0A0D4BZQ5"/>
<evidence type="ECO:0000256" key="1">
    <source>
        <dbReference type="SAM" id="SignalP"/>
    </source>
</evidence>
<organism evidence="2 3">
    <name type="scientific">Psychromicrobium lacuslunae</name>
    <dbReference type="NCBI Taxonomy" id="1618207"/>
    <lineage>
        <taxon>Bacteria</taxon>
        <taxon>Bacillati</taxon>
        <taxon>Actinomycetota</taxon>
        <taxon>Actinomycetes</taxon>
        <taxon>Micrococcales</taxon>
        <taxon>Micrococcaceae</taxon>
        <taxon>Psychromicrobium</taxon>
    </lineage>
</organism>
<feature type="chain" id="PRO_5002281191" description="Peptidase metallopeptidase domain-containing protein" evidence="1">
    <location>
        <begin position="29"/>
        <end position="328"/>
    </location>
</feature>
<dbReference type="EMBL" id="CP011005">
    <property type="protein sequence ID" value="AJT41808.1"/>
    <property type="molecule type" value="Genomic_DNA"/>
</dbReference>
<dbReference type="SUPFAM" id="SSF55486">
    <property type="entry name" value="Metalloproteases ('zincins'), catalytic domain"/>
    <property type="match status" value="1"/>
</dbReference>
<dbReference type="RefSeq" id="WP_045075417.1">
    <property type="nucleotide sequence ID" value="NZ_CP011005.1"/>
</dbReference>
<reference evidence="2 3" key="1">
    <citation type="journal article" date="2015" name="Genome Announc.">
        <title>Complete Genome Sequencing of Protease-Producing Novel Arthrobacter sp. Strain IHBB 11108 Using PacBio Single-Molecule Real-Time Sequencing Technology.</title>
        <authorList>
            <person name="Kiran S."/>
            <person name="Swarnkar M.K."/>
            <person name="Pal M."/>
            <person name="Thakur R."/>
            <person name="Tewari R."/>
            <person name="Singh A.K."/>
            <person name="Gulati A."/>
        </authorList>
    </citation>
    <scope>NUCLEOTIDE SEQUENCE [LARGE SCALE GENOMIC DNA]</scope>
    <source>
        <strain evidence="2 3">IHBB 11108</strain>
    </source>
</reference>
<dbReference type="InterPro" id="IPR024079">
    <property type="entry name" value="MetalloPept_cat_dom_sf"/>
</dbReference>
<accession>A0A0D4BZQ5</accession>
<dbReference type="Proteomes" id="UP000061839">
    <property type="component" value="Chromosome"/>
</dbReference>
<evidence type="ECO:0000313" key="3">
    <source>
        <dbReference type="Proteomes" id="UP000061839"/>
    </source>
</evidence>
<feature type="signal peptide" evidence="1">
    <location>
        <begin position="1"/>
        <end position="28"/>
    </location>
</feature>
<name>A0A0D4BZQ5_9MICC</name>
<proteinExistence type="predicted"/>
<dbReference type="PATRIC" id="fig|1618207.4.peg.2086"/>
<gene>
    <name evidence="2" type="ORF">UM93_10275</name>
</gene>
<evidence type="ECO:0000313" key="2">
    <source>
        <dbReference type="EMBL" id="AJT41808.1"/>
    </source>
</evidence>
<dbReference type="GO" id="GO:0008237">
    <property type="term" value="F:metallopeptidase activity"/>
    <property type="evidence" value="ECO:0007669"/>
    <property type="project" value="InterPro"/>
</dbReference>